<keyword evidence="5" id="KW-1185">Reference proteome</keyword>
<organism evidence="3 6">
    <name type="scientific">Halococcus dombrowskii</name>
    <dbReference type="NCBI Taxonomy" id="179637"/>
    <lineage>
        <taxon>Archaea</taxon>
        <taxon>Methanobacteriati</taxon>
        <taxon>Methanobacteriota</taxon>
        <taxon>Stenosarchaea group</taxon>
        <taxon>Halobacteria</taxon>
        <taxon>Halobacteriales</taxon>
        <taxon>Halococcaceae</taxon>
        <taxon>Halococcus</taxon>
    </lineage>
</organism>
<evidence type="ECO:0000313" key="6">
    <source>
        <dbReference type="Proteomes" id="UP001500962"/>
    </source>
</evidence>
<evidence type="ECO:0000313" key="4">
    <source>
        <dbReference type="EMBL" id="UOO97036.1"/>
    </source>
</evidence>
<protein>
    <submittedName>
        <fullName evidence="4">Transposase</fullName>
    </submittedName>
</protein>
<reference evidence="3" key="3">
    <citation type="submission" date="2023-12" db="EMBL/GenBank/DDBJ databases">
        <authorList>
            <person name="Sun Q."/>
            <person name="Inoue M."/>
        </authorList>
    </citation>
    <scope>NUCLEOTIDE SEQUENCE</scope>
    <source>
        <strain evidence="3">JCM 12289</strain>
    </source>
</reference>
<evidence type="ECO:0000256" key="1">
    <source>
        <dbReference type="SAM" id="MobiDB-lite"/>
    </source>
</evidence>
<evidence type="ECO:0000313" key="3">
    <source>
        <dbReference type="EMBL" id="GAA0472343.1"/>
    </source>
</evidence>
<keyword evidence="4" id="KW-0614">Plasmid</keyword>
<proteinExistence type="predicted"/>
<sequence length="603" mass="68816">MTDETAIPDDLRGQAVEMLVSEAESELETADTLAQALRHLVVPETFATDRYHPDETTTSAMESARQEEGDVQKTNTEFPFGAMVKLILYRKVKDVSDNYLSDLLTMRPHLQRWFGVNRAPTQQTFWNTWNDRFSPQTQHSIEVVARAIATAAVDEGVIREALAPHNLTDEDTDDDGTPKREYKREQSNKTFELVKKHAIPHFETGRADNKKHSDRAIFEMHGRMCATETAAYTEGEVGWLTDDDYIPDGATFMRAVKQVGQTYHGHQRKQAALSDFEELELMEQIAVIRDDVTRGFDTATENVISSIEGENVFDDRVNIAAIDITTEQFHPTPWEDKDAGIAKEDFPPMVSGYKENKQTKRGYKYATITLAGNVPPIILGVEPVKHRSGWEADDAPFHSNHEIVDRLLTKAQQLVDIDIVLYDRGLRGDEVDCVVEEHGLTYVAPMQQYAGELEDIESIQEHPTADGAVKHNQEVSAEVGEDHEAEQIYVPSRNDDEDGDYAIFVTNHGHVEPDEIHHWPNIYRRRWDIENQFKSIKNFFPRTSSTDFRTRFHNFVFAALVYNLWRLTDFLVKVAMDKDIRSQPVLTAKTFCRALGEFFKEYG</sequence>
<dbReference type="GeneID" id="71763477"/>
<dbReference type="GO" id="GO:0003677">
    <property type="term" value="F:DNA binding"/>
    <property type="evidence" value="ECO:0007669"/>
    <property type="project" value="InterPro"/>
</dbReference>
<reference evidence="3" key="1">
    <citation type="journal article" date="2014" name="Int. J. Syst. Evol. Microbiol.">
        <title>Complete genome sequence of Corynebacterium casei LMG S-19264T (=DSM 44701T), isolated from a smear-ripened cheese.</title>
        <authorList>
            <consortium name="US DOE Joint Genome Institute (JGI-PGF)"/>
            <person name="Walter F."/>
            <person name="Albersmeier A."/>
            <person name="Kalinowski J."/>
            <person name="Ruckert C."/>
        </authorList>
    </citation>
    <scope>NUCLEOTIDE SEQUENCE</scope>
    <source>
        <strain evidence="3">JCM 12289</strain>
    </source>
</reference>
<dbReference type="RefSeq" id="WP_244706305.1">
    <property type="nucleotide sequence ID" value="NZ_BAAADN010000055.1"/>
</dbReference>
<feature type="region of interest" description="Disordered" evidence="1">
    <location>
        <begin position="162"/>
        <end position="186"/>
    </location>
</feature>
<name>A0AAV3SKG3_HALDO</name>
<dbReference type="Proteomes" id="UP000830542">
    <property type="component" value="Plasmid unnamed2"/>
</dbReference>
<evidence type="ECO:0000313" key="5">
    <source>
        <dbReference type="Proteomes" id="UP000830542"/>
    </source>
</evidence>
<dbReference type="InterPro" id="IPR012337">
    <property type="entry name" value="RNaseH-like_sf"/>
</dbReference>
<feature type="domain" description="Transposase IS4-like" evidence="2">
    <location>
        <begin position="322"/>
        <end position="564"/>
    </location>
</feature>
<dbReference type="KEGG" id="hdo:MUK72_16475"/>
<dbReference type="SUPFAM" id="SSF53098">
    <property type="entry name" value="Ribonuclease H-like"/>
    <property type="match status" value="1"/>
</dbReference>
<gene>
    <name evidence="3" type="ORF">GCM10008985_31430</name>
    <name evidence="4" type="ORF">MUK72_16475</name>
</gene>
<dbReference type="Proteomes" id="UP001500962">
    <property type="component" value="Unassembled WGS sequence"/>
</dbReference>
<accession>A0AAV3SKG3</accession>
<dbReference type="AlphaFoldDB" id="A0AAV3SKG3"/>
<dbReference type="GO" id="GO:0004803">
    <property type="term" value="F:transposase activity"/>
    <property type="evidence" value="ECO:0007669"/>
    <property type="project" value="InterPro"/>
</dbReference>
<feature type="region of interest" description="Disordered" evidence="1">
    <location>
        <begin position="50"/>
        <end position="71"/>
    </location>
</feature>
<geneLocation type="plasmid" evidence="4 5">
    <name>unnamed2</name>
</geneLocation>
<feature type="compositionally biased region" description="Basic and acidic residues" evidence="1">
    <location>
        <begin position="176"/>
        <end position="186"/>
    </location>
</feature>
<dbReference type="Pfam" id="PF01609">
    <property type="entry name" value="DDE_Tnp_1"/>
    <property type="match status" value="1"/>
</dbReference>
<dbReference type="GO" id="GO:0006313">
    <property type="term" value="P:DNA transposition"/>
    <property type="evidence" value="ECO:0007669"/>
    <property type="project" value="InterPro"/>
</dbReference>
<reference evidence="4" key="2">
    <citation type="submission" date="2022-04" db="EMBL/GenBank/DDBJ databases">
        <title>Sequencing and genomic assembly of Halococcus dombrowskii.</title>
        <authorList>
            <person name="Lim S.W."/>
            <person name="MacLea K.S."/>
        </authorList>
    </citation>
    <scope>NUCLEOTIDE SEQUENCE</scope>
    <source>
        <strain evidence="4">H4</strain>
        <plasmid evidence="4">unnamed2</plasmid>
    </source>
</reference>
<dbReference type="EMBL" id="CP095007">
    <property type="protein sequence ID" value="UOO97036.1"/>
    <property type="molecule type" value="Genomic_DNA"/>
</dbReference>
<evidence type="ECO:0000259" key="2">
    <source>
        <dbReference type="Pfam" id="PF01609"/>
    </source>
</evidence>
<dbReference type="InterPro" id="IPR002559">
    <property type="entry name" value="Transposase_11"/>
</dbReference>
<dbReference type="EMBL" id="BAAADN010000055">
    <property type="protein sequence ID" value="GAA0472343.1"/>
    <property type="molecule type" value="Genomic_DNA"/>
</dbReference>